<dbReference type="EMBL" id="LN887696">
    <property type="protein sequence ID" value="CUR41506.1"/>
    <property type="molecule type" value="Genomic_DNA"/>
</dbReference>
<name>A0A0U5JY87_LIMRT</name>
<gene>
    <name evidence="1" type="ORF">LRLP16767_LRLP167_00034</name>
</gene>
<reference evidence="1" key="1">
    <citation type="submission" date="2015-10" db="EMBL/GenBank/DDBJ databases">
        <authorList>
            <person name="Gilbert D.G."/>
        </authorList>
    </citation>
    <scope>NUCLEOTIDE SEQUENCE</scope>
    <source>
        <strain evidence="1">Lp167-67</strain>
    </source>
</reference>
<dbReference type="AlphaFoldDB" id="A0A0U5JY87"/>
<evidence type="ECO:0000313" key="1">
    <source>
        <dbReference type="EMBL" id="CUR41506.1"/>
    </source>
</evidence>
<sequence length="316" mass="36601">MKITRKEFNESWAIEREAYKEDCKYPFFNLEIEEDWGVIPEEYEDITKAGRATSYNAAINQNGPGDEYSYEVGYFKAFKLIAYFAKEDSDSFVMPAIFVARHFIELTLKNLIFNLSIVLGEPIKINKNNTHNLKELKEEVYKIASKYKLSPLMDNNFLEIINQLSEISPKSDEYRYPTNQNGEWNLKNNTPPSHIINLITLNHNMNYFYLLTQSLLILITNSSDSIFEDTVYTNPFVIELIKIITNKRFSENISESQVQDQVIGVIDSYNLPLEKAEIRCRENNSGIEVIYGDLSLFTIIGQGENLYLKTEALIIE</sequence>
<dbReference type="RefSeq" id="WP_086142208.1">
    <property type="nucleotide sequence ID" value="NZ_LN887696.1"/>
</dbReference>
<accession>A0A0U5JY87</accession>
<organism evidence="1">
    <name type="scientific">Limosilactobacillus reuteri</name>
    <name type="common">Lactobacillus reuteri</name>
    <dbReference type="NCBI Taxonomy" id="1598"/>
    <lineage>
        <taxon>Bacteria</taxon>
        <taxon>Bacillati</taxon>
        <taxon>Bacillota</taxon>
        <taxon>Bacilli</taxon>
        <taxon>Lactobacillales</taxon>
        <taxon>Lactobacillaceae</taxon>
        <taxon>Limosilactobacillus</taxon>
    </lineage>
</organism>
<proteinExistence type="predicted"/>
<protein>
    <submittedName>
        <fullName evidence="1">Uncharacterized protein</fullName>
    </submittedName>
</protein>